<sequence>MSGPQCIKNPPTLNSSSGIGNLQEIGGLSSYVTGPVDSNLAILLISDVFGYEAPLLRKVADKIATVGYLVIVPDFFYGEPLDRERHDVQTWLKEHGTDKGCEDAKAVVETLKSKGVSAIGVAGFCWGGMVVSKLAKYGTIGAAVILHPGPITIDEINEVRVPTAILAAEHDHIFPADQAKLLGDALSAKSEIESFVKIFPGVEHGWTVRYNVEDISAVKAAEEAHSDMLNWQGEGKKEEIKVTSEVKIFGKQREAEVVKASAQLAKKKAAQSQIATLTEVEAEKEVVIREAELQMEVDEEENGWGNFMG</sequence>
<protein>
    <recommendedName>
        <fullName evidence="1">Dienelactone hydrolase domain-containing protein</fullName>
    </recommendedName>
</protein>
<dbReference type="PANTHER" id="PTHR17630:SF52">
    <property type="entry name" value="ENDO-1,3-1,4-BETA-D-GLUCANASE-LIKE PROTEIN"/>
    <property type="match status" value="1"/>
</dbReference>
<dbReference type="Pfam" id="PF01738">
    <property type="entry name" value="DLH"/>
    <property type="match status" value="1"/>
</dbReference>
<keyword evidence="3" id="KW-1185">Reference proteome</keyword>
<gene>
    <name evidence="2" type="ORF">HAX54_029165</name>
</gene>
<dbReference type="InterPro" id="IPR002925">
    <property type="entry name" value="Dienelactn_hydro"/>
</dbReference>
<accession>A0ABS8SA92</accession>
<name>A0ABS8SA92_DATST</name>
<comment type="caution">
    <text evidence="2">The sequence shown here is derived from an EMBL/GenBank/DDBJ whole genome shotgun (WGS) entry which is preliminary data.</text>
</comment>
<dbReference type="Proteomes" id="UP000823775">
    <property type="component" value="Unassembled WGS sequence"/>
</dbReference>
<organism evidence="2 3">
    <name type="scientific">Datura stramonium</name>
    <name type="common">Jimsonweed</name>
    <name type="synonym">Common thornapple</name>
    <dbReference type="NCBI Taxonomy" id="4076"/>
    <lineage>
        <taxon>Eukaryota</taxon>
        <taxon>Viridiplantae</taxon>
        <taxon>Streptophyta</taxon>
        <taxon>Embryophyta</taxon>
        <taxon>Tracheophyta</taxon>
        <taxon>Spermatophyta</taxon>
        <taxon>Magnoliopsida</taxon>
        <taxon>eudicotyledons</taxon>
        <taxon>Gunneridae</taxon>
        <taxon>Pentapetalae</taxon>
        <taxon>asterids</taxon>
        <taxon>lamiids</taxon>
        <taxon>Solanales</taxon>
        <taxon>Solanaceae</taxon>
        <taxon>Solanoideae</taxon>
        <taxon>Datureae</taxon>
        <taxon>Datura</taxon>
    </lineage>
</organism>
<proteinExistence type="predicted"/>
<dbReference type="EMBL" id="JACEIK010000361">
    <property type="protein sequence ID" value="MCD7455689.1"/>
    <property type="molecule type" value="Genomic_DNA"/>
</dbReference>
<dbReference type="PANTHER" id="PTHR17630">
    <property type="entry name" value="DIENELACTONE HYDROLASE"/>
    <property type="match status" value="1"/>
</dbReference>
<feature type="domain" description="Dienelactone hydrolase" evidence="1">
    <location>
        <begin position="30"/>
        <end position="231"/>
    </location>
</feature>
<dbReference type="SUPFAM" id="SSF53474">
    <property type="entry name" value="alpha/beta-Hydrolases"/>
    <property type="match status" value="1"/>
</dbReference>
<evidence type="ECO:0000313" key="3">
    <source>
        <dbReference type="Proteomes" id="UP000823775"/>
    </source>
</evidence>
<dbReference type="InterPro" id="IPR029058">
    <property type="entry name" value="AB_hydrolase_fold"/>
</dbReference>
<evidence type="ECO:0000259" key="1">
    <source>
        <dbReference type="Pfam" id="PF01738"/>
    </source>
</evidence>
<dbReference type="Gene3D" id="3.40.50.1820">
    <property type="entry name" value="alpha/beta hydrolase"/>
    <property type="match status" value="1"/>
</dbReference>
<reference evidence="2 3" key="1">
    <citation type="journal article" date="2021" name="BMC Genomics">
        <title>Datura genome reveals duplications of psychoactive alkaloid biosynthetic genes and high mutation rate following tissue culture.</title>
        <authorList>
            <person name="Rajewski A."/>
            <person name="Carter-House D."/>
            <person name="Stajich J."/>
            <person name="Litt A."/>
        </authorList>
    </citation>
    <scope>NUCLEOTIDE SEQUENCE [LARGE SCALE GENOMIC DNA]</scope>
    <source>
        <strain evidence="2">AR-01</strain>
    </source>
</reference>
<evidence type="ECO:0000313" key="2">
    <source>
        <dbReference type="EMBL" id="MCD7455689.1"/>
    </source>
</evidence>